<gene>
    <name evidence="24" type="ORF">JCM5805K_0772</name>
</gene>
<keyword evidence="8" id="KW-0479">Metal-binding</keyword>
<feature type="binding site" evidence="18">
    <location>
        <position position="144"/>
    </location>
    <ligand>
        <name>D-threo-isocitrate</name>
        <dbReference type="ChEBI" id="CHEBI:15562"/>
    </ligand>
</feature>
<feature type="binding site" evidence="19">
    <location>
        <position position="355"/>
    </location>
    <ligand>
        <name>NADP(+)</name>
        <dbReference type="ChEBI" id="CHEBI:58349"/>
    </ligand>
</feature>
<feature type="binding site" evidence="18">
    <location>
        <position position="120"/>
    </location>
    <ligand>
        <name>D-threo-isocitrate</name>
        <dbReference type="ChEBI" id="CHEBI:15562"/>
    </ligand>
</feature>
<dbReference type="GO" id="GO:0051287">
    <property type="term" value="F:NAD binding"/>
    <property type="evidence" value="ECO:0007669"/>
    <property type="project" value="InterPro"/>
</dbReference>
<comment type="caution">
    <text evidence="24">The sequence shown here is derived from an EMBL/GenBank/DDBJ whole genome shotgun (WGS) entry which is preliminary data.</text>
</comment>
<evidence type="ECO:0000256" key="2">
    <source>
        <dbReference type="ARBA" id="ARBA00007769"/>
    </source>
</evidence>
<evidence type="ECO:0000313" key="24">
    <source>
        <dbReference type="EMBL" id="GAM79664.1"/>
    </source>
</evidence>
<feature type="modified residue" description="N6-succinyllysine" evidence="22">
    <location>
        <position position="91"/>
    </location>
</feature>
<dbReference type="GO" id="GO:0006097">
    <property type="term" value="P:glyoxylate cycle"/>
    <property type="evidence" value="ECO:0007669"/>
    <property type="project" value="UniProtKB-KW"/>
</dbReference>
<reference evidence="24 25" key="1">
    <citation type="submission" date="2015-01" db="EMBL/GenBank/DDBJ databases">
        <title>Lactococcus lactis subsp.lactis JCM 5805 whole genome shotgun sequence.</title>
        <authorList>
            <person name="Fujii T."/>
            <person name="Tomita Y."/>
            <person name="Ikushima S."/>
            <person name="Fujiwara D."/>
        </authorList>
    </citation>
    <scope>NUCLEOTIDE SEQUENCE [LARGE SCALE GENOMIC DNA]</scope>
    <source>
        <strain evidence="24 25">JCM 5805</strain>
    </source>
</reference>
<evidence type="ECO:0000256" key="20">
    <source>
        <dbReference type="PIRSR" id="PIRSR604439-3"/>
    </source>
</evidence>
<comment type="function">
    <text evidence="17">Catalyzes the oxidative decarboxylation of isocitrate to 2-oxoglutarate and carbon dioxide with the concomitant reduction of NADP(+).</text>
</comment>
<dbReference type="EMBL" id="BBSI01000017">
    <property type="protein sequence ID" value="GAM79664.1"/>
    <property type="molecule type" value="Genomic_DNA"/>
</dbReference>
<evidence type="ECO:0000256" key="22">
    <source>
        <dbReference type="PIRSR" id="PIRSR604439-5"/>
    </source>
</evidence>
<dbReference type="NCBIfam" id="NF005425">
    <property type="entry name" value="PRK07006.1"/>
    <property type="match status" value="1"/>
</dbReference>
<dbReference type="GO" id="GO:0004450">
    <property type="term" value="F:isocitrate dehydrogenase (NADP+) activity"/>
    <property type="evidence" value="ECO:0007669"/>
    <property type="project" value="UniProtKB-EC"/>
</dbReference>
<evidence type="ECO:0000256" key="12">
    <source>
        <dbReference type="ARBA" id="ARBA00023211"/>
    </source>
</evidence>
<feature type="binding site" evidence="18">
    <location>
        <position position="106"/>
    </location>
    <ligand>
        <name>D-threo-isocitrate</name>
        <dbReference type="ChEBI" id="CHEBI:15562"/>
    </ligand>
</feature>
<dbReference type="InterPro" id="IPR004439">
    <property type="entry name" value="Isocitrate_DH_NADP_dimer_prok"/>
</dbReference>
<evidence type="ECO:0000256" key="8">
    <source>
        <dbReference type="ARBA" id="ARBA00022723"/>
    </source>
</evidence>
<dbReference type="GO" id="GO:0000287">
    <property type="term" value="F:magnesium ion binding"/>
    <property type="evidence" value="ECO:0007669"/>
    <property type="project" value="InterPro"/>
</dbReference>
<evidence type="ECO:0000256" key="21">
    <source>
        <dbReference type="PIRSR" id="PIRSR604439-4"/>
    </source>
</evidence>
<evidence type="ECO:0000256" key="18">
    <source>
        <dbReference type="PIRSR" id="PIRSR604439-1"/>
    </source>
</evidence>
<dbReference type="Proteomes" id="UP000031847">
    <property type="component" value="Unassembled WGS sequence"/>
</dbReference>
<dbReference type="InterPro" id="IPR024084">
    <property type="entry name" value="IsoPropMal-DH-like_dom"/>
</dbReference>
<dbReference type="Pfam" id="PF00180">
    <property type="entry name" value="Iso_dh"/>
    <property type="match status" value="1"/>
</dbReference>
<dbReference type="AlphaFoldDB" id="A0A0B8R059"/>
<accession>A0A0B8R059</accession>
<feature type="domain" description="Isopropylmalate dehydrogenase-like" evidence="23">
    <location>
        <begin position="21"/>
        <end position="409"/>
    </location>
</feature>
<evidence type="ECO:0000256" key="5">
    <source>
        <dbReference type="ARBA" id="ARBA00019562"/>
    </source>
</evidence>
<dbReference type="EC" id="1.1.1.42" evidence="4"/>
<sequence>MKIIMKIEMKNGKLVVPDYPAIGYIRGDGVGEDIFPQAQKVFDAAVLKIYGQKKKIEWQKLLAGGEAFETCGEYLPKETLAHINENLIAIKGPLMTPVGESFRSINVTLRQKMDLYACVRPVEYFKGIKSPVKAPEKVDMTIFRENTEDIYAGIEFASETNESHNLLKFLEKELNVHSIRFPKTSALGIKPVSPEGSKRLVNAAFEYALKMNKKRVTFVHKGNIMKFTEGGFRNWAYEVAREYPTFTKLEYDEIKNERGSLQAENEKKAALKSGKIYVDDVIADNFLQQIILNPENFEVIATLNLNGDYISDALAAQVGGIGIAPGANINYKSGHAIFEATHGTAPDIAGKNIANPSSLILSGVMMFEYLGWQEVAELIKIALSFSFRNGNLTADLGGKLSTSKFSDVLIDFIKTY</sequence>
<dbReference type="InterPro" id="IPR019818">
    <property type="entry name" value="IsoCit/isopropylmalate_DH_CS"/>
</dbReference>
<keyword evidence="12 20" id="KW-0464">Manganese</keyword>
<feature type="binding site" evidence="18">
    <location>
        <position position="110"/>
    </location>
    <ligand>
        <name>D-threo-isocitrate</name>
        <dbReference type="ChEBI" id="CHEBI:15562"/>
    </ligand>
</feature>
<evidence type="ECO:0000256" key="13">
    <source>
        <dbReference type="ARBA" id="ARBA00023554"/>
    </source>
</evidence>
<evidence type="ECO:0000256" key="10">
    <source>
        <dbReference type="ARBA" id="ARBA00022857"/>
    </source>
</evidence>
<feature type="modified residue" description="N6-acetyllysine" evidence="22">
    <location>
        <position position="133"/>
    </location>
</feature>
<evidence type="ECO:0000313" key="25">
    <source>
        <dbReference type="Proteomes" id="UP000031847"/>
    </source>
</evidence>
<evidence type="ECO:0000259" key="23">
    <source>
        <dbReference type="SMART" id="SM01329"/>
    </source>
</evidence>
<evidence type="ECO:0000256" key="14">
    <source>
        <dbReference type="ARBA" id="ARBA00029765"/>
    </source>
</evidence>
<feature type="binding site" evidence="18">
    <location>
        <position position="104"/>
    </location>
    <ligand>
        <name>D-threo-isocitrate</name>
        <dbReference type="ChEBI" id="CHEBI:15562"/>
    </ligand>
</feature>
<protein>
    <recommendedName>
        <fullName evidence="5">Isocitrate dehydrogenase [NADP]</fullName>
        <ecNumber evidence="4">1.1.1.42</ecNumber>
    </recommendedName>
    <alternativeName>
        <fullName evidence="14">IDP</fullName>
    </alternativeName>
    <alternativeName>
        <fullName evidence="15">NADP(+)-specific ICDH</fullName>
    </alternativeName>
    <alternativeName>
        <fullName evidence="16">Oxalosuccinate decarboxylase</fullName>
    </alternativeName>
</protein>
<dbReference type="SMART" id="SM01329">
    <property type="entry name" value="Iso_dh"/>
    <property type="match status" value="1"/>
</dbReference>
<evidence type="ECO:0000256" key="7">
    <source>
        <dbReference type="ARBA" id="ARBA00022532"/>
    </source>
</evidence>
<dbReference type="GO" id="GO:0006099">
    <property type="term" value="P:tricarboxylic acid cycle"/>
    <property type="evidence" value="ECO:0007669"/>
    <property type="project" value="UniProtKB-KW"/>
</dbReference>
<dbReference type="PANTHER" id="PTHR43504:SF1">
    <property type="entry name" value="ISOCITRATE DEHYDROGENASE [NADP]"/>
    <property type="match status" value="1"/>
</dbReference>
<comment type="subunit">
    <text evidence="3">Homodimer.</text>
</comment>
<keyword evidence="9 20" id="KW-0460">Magnesium</keyword>
<feature type="modified residue" description="Phosphoserine" evidence="22">
    <location>
        <position position="104"/>
    </location>
</feature>
<dbReference type="PROSITE" id="PS00470">
    <property type="entry name" value="IDH_IMDH"/>
    <property type="match status" value="1"/>
</dbReference>
<proteinExistence type="inferred from homology"/>
<organism evidence="24 25">
    <name type="scientific">Lactococcus lactis subsp. lactis</name>
    <name type="common">Streptococcus lactis</name>
    <dbReference type="NCBI Taxonomy" id="1360"/>
    <lineage>
        <taxon>Bacteria</taxon>
        <taxon>Bacillati</taxon>
        <taxon>Bacillota</taxon>
        <taxon>Bacilli</taxon>
        <taxon>Lactobacillales</taxon>
        <taxon>Streptococcaceae</taxon>
        <taxon>Lactococcus</taxon>
    </lineage>
</organism>
<comment type="cofactor">
    <cofactor evidence="1">
        <name>Mn(2+)</name>
        <dbReference type="ChEBI" id="CHEBI:29035"/>
    </cofactor>
</comment>
<evidence type="ECO:0000256" key="6">
    <source>
        <dbReference type="ARBA" id="ARBA00022435"/>
    </source>
</evidence>
<comment type="cofactor">
    <cofactor evidence="20">
        <name>Mg(2+)</name>
        <dbReference type="ChEBI" id="CHEBI:18420"/>
    </cofactor>
    <cofactor evidence="20">
        <name>Mn(2+)</name>
        <dbReference type="ChEBI" id="CHEBI:29035"/>
    </cofactor>
    <text evidence="20">Binds 1 Mg(2+) or Mn(2+) ion per subunit.</text>
</comment>
<keyword evidence="11" id="KW-0560">Oxidoreductase</keyword>
<evidence type="ECO:0000256" key="17">
    <source>
        <dbReference type="ARBA" id="ARBA00046127"/>
    </source>
</evidence>
<evidence type="ECO:0000256" key="3">
    <source>
        <dbReference type="ARBA" id="ARBA00011738"/>
    </source>
</evidence>
<comment type="catalytic activity">
    <reaction evidence="13">
        <text>D-threo-isocitrate + NADP(+) = 2-oxoglutarate + CO2 + NADPH</text>
        <dbReference type="Rhea" id="RHEA:19629"/>
        <dbReference type="ChEBI" id="CHEBI:15562"/>
        <dbReference type="ChEBI" id="CHEBI:16526"/>
        <dbReference type="ChEBI" id="CHEBI:16810"/>
        <dbReference type="ChEBI" id="CHEBI:57783"/>
        <dbReference type="ChEBI" id="CHEBI:58349"/>
        <dbReference type="EC" id="1.1.1.42"/>
    </reaction>
</comment>
<comment type="similarity">
    <text evidence="2">Belongs to the isocitrate and isopropylmalate dehydrogenases family.</text>
</comment>
<keyword evidence="7" id="KW-0816">Tricarboxylic acid cycle</keyword>
<evidence type="ECO:0000256" key="1">
    <source>
        <dbReference type="ARBA" id="ARBA00001936"/>
    </source>
</evidence>
<keyword evidence="6" id="KW-0329">Glyoxylate bypass</keyword>
<dbReference type="PANTHER" id="PTHR43504">
    <property type="entry name" value="ISOCITRATE DEHYDROGENASE [NADP]"/>
    <property type="match status" value="1"/>
</dbReference>
<evidence type="ECO:0000256" key="4">
    <source>
        <dbReference type="ARBA" id="ARBA00013013"/>
    </source>
</evidence>
<evidence type="ECO:0000256" key="9">
    <source>
        <dbReference type="ARBA" id="ARBA00022842"/>
    </source>
</evidence>
<dbReference type="SUPFAM" id="SSF53659">
    <property type="entry name" value="Isocitrate/Isopropylmalate dehydrogenase-like"/>
    <property type="match status" value="1"/>
</dbReference>
<name>A0A0B8R059_LACLL</name>
<dbReference type="Gene3D" id="3.40.718.10">
    <property type="entry name" value="Isopropylmalate Dehydrogenase"/>
    <property type="match status" value="1"/>
</dbReference>
<evidence type="ECO:0000256" key="11">
    <source>
        <dbReference type="ARBA" id="ARBA00023002"/>
    </source>
</evidence>
<feature type="site" description="Critical for catalysis" evidence="21">
    <location>
        <position position="151"/>
    </location>
</feature>
<evidence type="ECO:0000256" key="16">
    <source>
        <dbReference type="ARBA" id="ARBA00031098"/>
    </source>
</evidence>
<evidence type="ECO:0000256" key="15">
    <source>
        <dbReference type="ARBA" id="ARBA00029990"/>
    </source>
</evidence>
<evidence type="ECO:0000256" key="19">
    <source>
        <dbReference type="PIRSR" id="PIRSR604439-2"/>
    </source>
</evidence>
<keyword evidence="10 19" id="KW-0521">NADP</keyword>
<feature type="site" description="Critical for catalysis" evidence="21">
    <location>
        <position position="221"/>
    </location>
</feature>
<feature type="binding site" evidence="20">
    <location>
        <position position="308"/>
    </location>
    <ligand>
        <name>Mg(2+)</name>
        <dbReference type="ChEBI" id="CHEBI:18420"/>
    </ligand>
</feature>